<reference evidence="2" key="1">
    <citation type="journal article" date="2019" name="Int. J. Syst. Evol. Microbiol.">
        <title>The Global Catalogue of Microorganisms (GCM) 10K type strain sequencing project: providing services to taxonomists for standard genome sequencing and annotation.</title>
        <authorList>
            <consortium name="The Broad Institute Genomics Platform"/>
            <consortium name="The Broad Institute Genome Sequencing Center for Infectious Disease"/>
            <person name="Wu L."/>
            <person name="Ma J."/>
        </authorList>
    </citation>
    <scope>NUCLEOTIDE SEQUENCE [LARGE SCALE GENOMIC DNA]</scope>
    <source>
        <strain evidence="2">CGMCC 1.15304</strain>
    </source>
</reference>
<comment type="caution">
    <text evidence="1">The sequence shown here is derived from an EMBL/GenBank/DDBJ whole genome shotgun (WGS) entry which is preliminary data.</text>
</comment>
<protein>
    <submittedName>
        <fullName evidence="1">Uncharacterized protein</fullName>
    </submittedName>
</protein>
<dbReference type="RefSeq" id="WP_068143265.1">
    <property type="nucleotide sequence ID" value="NZ_JBHSCR010000014.1"/>
</dbReference>
<dbReference type="EMBL" id="JBHSCR010000014">
    <property type="protein sequence ID" value="MFC4348746.1"/>
    <property type="molecule type" value="Genomic_DNA"/>
</dbReference>
<accession>A0ABV8UD42</accession>
<sequence length="76" mass="8510">MSVAVIGLALGLNATSPAITSEMNPHMLAADRHYQELVYQHKPVFRVAPTEASRLVLRQRTRPERRAEGDAQTEVR</sequence>
<gene>
    <name evidence="1" type="ORF">ACFO5Q_12910</name>
</gene>
<organism evidence="1 2">
    <name type="scientific">Kordiimonas lipolytica</name>
    <dbReference type="NCBI Taxonomy" id="1662421"/>
    <lineage>
        <taxon>Bacteria</taxon>
        <taxon>Pseudomonadati</taxon>
        <taxon>Pseudomonadota</taxon>
        <taxon>Alphaproteobacteria</taxon>
        <taxon>Kordiimonadales</taxon>
        <taxon>Kordiimonadaceae</taxon>
        <taxon>Kordiimonas</taxon>
    </lineage>
</organism>
<evidence type="ECO:0000313" key="2">
    <source>
        <dbReference type="Proteomes" id="UP001595776"/>
    </source>
</evidence>
<keyword evidence="2" id="KW-1185">Reference proteome</keyword>
<name>A0ABV8UD42_9PROT</name>
<proteinExistence type="predicted"/>
<evidence type="ECO:0000313" key="1">
    <source>
        <dbReference type="EMBL" id="MFC4348746.1"/>
    </source>
</evidence>
<dbReference type="Proteomes" id="UP001595776">
    <property type="component" value="Unassembled WGS sequence"/>
</dbReference>